<reference evidence="2" key="1">
    <citation type="journal article" date="2019" name="Int. J. Syst. Evol. Microbiol.">
        <title>The Global Catalogue of Microorganisms (GCM) 10K type strain sequencing project: providing services to taxonomists for standard genome sequencing and annotation.</title>
        <authorList>
            <consortium name="The Broad Institute Genomics Platform"/>
            <consortium name="The Broad Institute Genome Sequencing Center for Infectious Disease"/>
            <person name="Wu L."/>
            <person name="Ma J."/>
        </authorList>
    </citation>
    <scope>NUCLEOTIDE SEQUENCE [LARGE SCALE GENOMIC DNA]</scope>
    <source>
        <strain evidence="2">KCTC 22209</strain>
    </source>
</reference>
<keyword evidence="2" id="KW-1185">Reference proteome</keyword>
<dbReference type="RefSeq" id="WP_380923676.1">
    <property type="nucleotide sequence ID" value="NZ_JBHUPE010000012.1"/>
</dbReference>
<evidence type="ECO:0000313" key="1">
    <source>
        <dbReference type="EMBL" id="MFD2906554.1"/>
    </source>
</evidence>
<dbReference type="Proteomes" id="UP001597509">
    <property type="component" value="Unassembled WGS sequence"/>
</dbReference>
<dbReference type="EMBL" id="JBHUPE010000012">
    <property type="protein sequence ID" value="MFD2906554.1"/>
    <property type="molecule type" value="Genomic_DNA"/>
</dbReference>
<organism evidence="1 2">
    <name type="scientific">Sphingobacterium anhuiense</name>
    <dbReference type="NCBI Taxonomy" id="493780"/>
    <lineage>
        <taxon>Bacteria</taxon>
        <taxon>Pseudomonadati</taxon>
        <taxon>Bacteroidota</taxon>
        <taxon>Sphingobacteriia</taxon>
        <taxon>Sphingobacteriales</taxon>
        <taxon>Sphingobacteriaceae</taxon>
        <taxon>Sphingobacterium</taxon>
    </lineage>
</organism>
<name>A0ABW5Z167_9SPHI</name>
<accession>A0ABW5Z167</accession>
<evidence type="ECO:0000313" key="2">
    <source>
        <dbReference type="Proteomes" id="UP001597509"/>
    </source>
</evidence>
<comment type="caution">
    <text evidence="1">The sequence shown here is derived from an EMBL/GenBank/DDBJ whole genome shotgun (WGS) entry which is preliminary data.</text>
</comment>
<proteinExistence type="predicted"/>
<protein>
    <submittedName>
        <fullName evidence="1">Uncharacterized protein</fullName>
    </submittedName>
</protein>
<gene>
    <name evidence="1" type="ORF">ACFS6I_21690</name>
</gene>
<sequence length="48" mass="5739">MLNPIINIGYKAYSYPKRAYDVAMSYDLNETLHTFTWYRNLVITRCAF</sequence>